<accession>A0ABN7VKZ9</accession>
<dbReference type="EMBL" id="CAJVQB010016059">
    <property type="protein sequence ID" value="CAG8778194.1"/>
    <property type="molecule type" value="Genomic_DNA"/>
</dbReference>
<evidence type="ECO:0000313" key="2">
    <source>
        <dbReference type="Proteomes" id="UP000789901"/>
    </source>
</evidence>
<name>A0ABN7VKZ9_GIGMA</name>
<feature type="non-terminal residue" evidence="1">
    <location>
        <position position="1"/>
    </location>
</feature>
<dbReference type="Proteomes" id="UP000789901">
    <property type="component" value="Unassembled WGS sequence"/>
</dbReference>
<comment type="caution">
    <text evidence="1">The sequence shown here is derived from an EMBL/GenBank/DDBJ whole genome shotgun (WGS) entry which is preliminary data.</text>
</comment>
<keyword evidence="2" id="KW-1185">Reference proteome</keyword>
<reference evidence="1 2" key="1">
    <citation type="submission" date="2021-06" db="EMBL/GenBank/DDBJ databases">
        <authorList>
            <person name="Kallberg Y."/>
            <person name="Tangrot J."/>
            <person name="Rosling A."/>
        </authorList>
    </citation>
    <scope>NUCLEOTIDE SEQUENCE [LARGE SCALE GENOMIC DNA]</scope>
    <source>
        <strain evidence="1 2">120-4 pot B 10/14</strain>
    </source>
</reference>
<evidence type="ECO:0000313" key="1">
    <source>
        <dbReference type="EMBL" id="CAG8778194.1"/>
    </source>
</evidence>
<protein>
    <submittedName>
        <fullName evidence="1">27602_t:CDS:1</fullName>
    </submittedName>
</protein>
<gene>
    <name evidence="1" type="ORF">GMARGA_LOCUS19340</name>
</gene>
<proteinExistence type="predicted"/>
<sequence>HADVILRFLDKNDKKKKGSWNFSSRIYLVTLPIETVLSELATPWILQESKFSELKLTSENFLKGFYLQDSYKLVNFELTNTQMNKRKSPNPESKFEISLYALDLICDYLLQANLFE</sequence>
<organism evidence="1 2">
    <name type="scientific">Gigaspora margarita</name>
    <dbReference type="NCBI Taxonomy" id="4874"/>
    <lineage>
        <taxon>Eukaryota</taxon>
        <taxon>Fungi</taxon>
        <taxon>Fungi incertae sedis</taxon>
        <taxon>Mucoromycota</taxon>
        <taxon>Glomeromycotina</taxon>
        <taxon>Glomeromycetes</taxon>
        <taxon>Diversisporales</taxon>
        <taxon>Gigasporaceae</taxon>
        <taxon>Gigaspora</taxon>
    </lineage>
</organism>